<evidence type="ECO:0000313" key="2">
    <source>
        <dbReference type="RefSeq" id="XP_075074405.1"/>
    </source>
</evidence>
<dbReference type="Proteomes" id="UP000790787">
    <property type="component" value="Chromosome 7"/>
</dbReference>
<accession>A0AC58RNU2</accession>
<sequence length="261" mass="29685">MTRTILIDSGIAKGFWAKAVNTACYLVNRCMIRPLLNKTSYELLNGWKPKLTHLRTFDLNDKNDKNDQDGEQSLVPGKIIDMPNGKTDMMSHIEESNEEGATIYPTDGEEPGPSITTSEAENRVIDAVQRIPHADMRSNQGIQTRSKTRNSLAFSITYEFGNPIKNKARLVVQGYNQEEVIDYDETFASVARMEAIKIFIAFASHMKFTLFQMDVRNAFLNSFLKEVVFVKQFPGFEHPEHPEHILKLDKALYGLKHSLRA</sequence>
<dbReference type="RefSeq" id="XP_075074405.1">
    <property type="nucleotide sequence ID" value="XM_075218304.1"/>
</dbReference>
<gene>
    <name evidence="2" type="primary">LOC142162007</name>
</gene>
<keyword evidence="1" id="KW-1185">Reference proteome</keyword>
<evidence type="ECO:0000313" key="1">
    <source>
        <dbReference type="Proteomes" id="UP000790787"/>
    </source>
</evidence>
<protein>
    <submittedName>
        <fullName evidence="2">Uncharacterized protein LOC142162007</fullName>
    </submittedName>
</protein>
<organism evidence="1 2">
    <name type="scientific">Nicotiana tabacum</name>
    <name type="common">Common tobacco</name>
    <dbReference type="NCBI Taxonomy" id="4097"/>
    <lineage>
        <taxon>Eukaryota</taxon>
        <taxon>Viridiplantae</taxon>
        <taxon>Streptophyta</taxon>
        <taxon>Embryophyta</taxon>
        <taxon>Tracheophyta</taxon>
        <taxon>Spermatophyta</taxon>
        <taxon>Magnoliopsida</taxon>
        <taxon>eudicotyledons</taxon>
        <taxon>Gunneridae</taxon>
        <taxon>Pentapetalae</taxon>
        <taxon>asterids</taxon>
        <taxon>lamiids</taxon>
        <taxon>Solanales</taxon>
        <taxon>Solanaceae</taxon>
        <taxon>Nicotianoideae</taxon>
        <taxon>Nicotianeae</taxon>
        <taxon>Nicotiana</taxon>
    </lineage>
</organism>
<reference evidence="2" key="2">
    <citation type="submission" date="2025-08" db="UniProtKB">
        <authorList>
            <consortium name="RefSeq"/>
        </authorList>
    </citation>
    <scope>IDENTIFICATION</scope>
    <source>
        <tissue evidence="2">Leaf</tissue>
    </source>
</reference>
<name>A0AC58RNU2_TOBAC</name>
<proteinExistence type="predicted"/>
<reference evidence="1" key="1">
    <citation type="journal article" date="2014" name="Nat. Commun.">
        <title>The tobacco genome sequence and its comparison with those of tomato and potato.</title>
        <authorList>
            <person name="Sierro N."/>
            <person name="Battey J.N."/>
            <person name="Ouadi S."/>
            <person name="Bakaher N."/>
            <person name="Bovet L."/>
            <person name="Willig A."/>
            <person name="Goepfert S."/>
            <person name="Peitsch M.C."/>
            <person name="Ivanov N.V."/>
        </authorList>
    </citation>
    <scope>NUCLEOTIDE SEQUENCE [LARGE SCALE GENOMIC DNA]</scope>
</reference>